<comment type="caution">
    <text evidence="2">The sequence shown here is derived from an EMBL/GenBank/DDBJ whole genome shotgun (WGS) entry which is preliminary data.</text>
</comment>
<feature type="compositionally biased region" description="Low complexity" evidence="1">
    <location>
        <begin position="40"/>
        <end position="50"/>
    </location>
</feature>
<dbReference type="RefSeq" id="WP_235050213.1">
    <property type="nucleotide sequence ID" value="NZ_JAKFHA010000001.1"/>
</dbReference>
<dbReference type="EMBL" id="JAKFHA010000001">
    <property type="protein sequence ID" value="MCF2526158.1"/>
    <property type="molecule type" value="Genomic_DNA"/>
</dbReference>
<reference evidence="2" key="1">
    <citation type="submission" date="2022-01" db="EMBL/GenBank/DDBJ databases">
        <title>Genome-Based Taxonomic Classification of the Phylum Actinobacteria.</title>
        <authorList>
            <person name="Gao Y."/>
        </authorList>
    </citation>
    <scope>NUCLEOTIDE SEQUENCE</scope>
    <source>
        <strain evidence="2">KLBMP 8922</strain>
    </source>
</reference>
<name>A0AA41PUU3_9ACTN</name>
<dbReference type="AlphaFoldDB" id="A0AA41PUU3"/>
<evidence type="ECO:0000256" key="1">
    <source>
        <dbReference type="SAM" id="MobiDB-lite"/>
    </source>
</evidence>
<dbReference type="Proteomes" id="UP001165378">
    <property type="component" value="Unassembled WGS sequence"/>
</dbReference>
<evidence type="ECO:0000313" key="2">
    <source>
        <dbReference type="EMBL" id="MCF2526158.1"/>
    </source>
</evidence>
<accession>A0AA41PUU3</accession>
<feature type="region of interest" description="Disordered" evidence="1">
    <location>
        <begin position="1"/>
        <end position="50"/>
    </location>
</feature>
<keyword evidence="3" id="KW-1185">Reference proteome</keyword>
<proteinExistence type="predicted"/>
<sequence length="221" mass="22830">MGTSDDRAEPDSGQPQGGPAPTDQVRTDPARTDQAPPGEARTGTRWTPGRRGTAALAAGVALGFIAFLLGDFGDDDWGRTPDTAVTSCPEGAVVRASNPGIAADQPMLPHRPGRIFACLHGNGSAGIDWQPGTVRTRVIKGKAADDTARLINAAPAGPSAGKCPPTDYEWLFFKNAAGHEAVVLISLCGGAFDGTRYVKIRVTPGEDYGADGADPAATLPR</sequence>
<organism evidence="2 3">
    <name type="scientific">Yinghuangia soli</name>
    <dbReference type="NCBI Taxonomy" id="2908204"/>
    <lineage>
        <taxon>Bacteria</taxon>
        <taxon>Bacillati</taxon>
        <taxon>Actinomycetota</taxon>
        <taxon>Actinomycetes</taxon>
        <taxon>Kitasatosporales</taxon>
        <taxon>Streptomycetaceae</taxon>
        <taxon>Yinghuangia</taxon>
    </lineage>
</organism>
<protein>
    <submittedName>
        <fullName evidence="2">Uncharacterized protein</fullName>
    </submittedName>
</protein>
<gene>
    <name evidence="2" type="ORF">LZ495_02830</name>
</gene>
<evidence type="ECO:0000313" key="3">
    <source>
        <dbReference type="Proteomes" id="UP001165378"/>
    </source>
</evidence>
<feature type="compositionally biased region" description="Basic and acidic residues" evidence="1">
    <location>
        <begin position="1"/>
        <end position="10"/>
    </location>
</feature>